<feature type="transmembrane region" description="Helical" evidence="8">
    <location>
        <begin position="188"/>
        <end position="216"/>
    </location>
</feature>
<evidence type="ECO:0000256" key="8">
    <source>
        <dbReference type="SAM" id="Phobius"/>
    </source>
</evidence>
<evidence type="ECO:0000313" key="11">
    <source>
        <dbReference type="Proteomes" id="UP000268469"/>
    </source>
</evidence>
<evidence type="ECO:0000259" key="9">
    <source>
        <dbReference type="Pfam" id="PF13231"/>
    </source>
</evidence>
<keyword evidence="4" id="KW-0808">Transferase</keyword>
<feature type="transmembrane region" description="Helical" evidence="8">
    <location>
        <begin position="340"/>
        <end position="360"/>
    </location>
</feature>
<keyword evidence="6 8" id="KW-1133">Transmembrane helix</keyword>
<evidence type="ECO:0000256" key="6">
    <source>
        <dbReference type="ARBA" id="ARBA00022989"/>
    </source>
</evidence>
<feature type="transmembrane region" description="Helical" evidence="8">
    <location>
        <begin position="228"/>
        <end position="245"/>
    </location>
</feature>
<accession>A0A660SHV2</accession>
<dbReference type="EMBL" id="QNBE01000078">
    <property type="protein sequence ID" value="RKX69560.1"/>
    <property type="molecule type" value="Genomic_DNA"/>
</dbReference>
<keyword evidence="3" id="KW-0328">Glycosyltransferase</keyword>
<dbReference type="GO" id="GO:0005886">
    <property type="term" value="C:plasma membrane"/>
    <property type="evidence" value="ECO:0007669"/>
    <property type="project" value="UniProtKB-SubCell"/>
</dbReference>
<feature type="transmembrane region" description="Helical" evidence="8">
    <location>
        <begin position="312"/>
        <end position="331"/>
    </location>
</feature>
<feature type="transmembrane region" description="Helical" evidence="8">
    <location>
        <begin position="112"/>
        <end position="134"/>
    </location>
</feature>
<evidence type="ECO:0000256" key="2">
    <source>
        <dbReference type="ARBA" id="ARBA00022475"/>
    </source>
</evidence>
<feature type="transmembrane region" description="Helical" evidence="8">
    <location>
        <begin position="154"/>
        <end position="176"/>
    </location>
</feature>
<dbReference type="AlphaFoldDB" id="A0A660SHV2"/>
<reference evidence="10 11" key="1">
    <citation type="submission" date="2018-06" db="EMBL/GenBank/DDBJ databases">
        <title>Extensive metabolic versatility and redundancy in microbially diverse, dynamic hydrothermal sediments.</title>
        <authorList>
            <person name="Dombrowski N."/>
            <person name="Teske A."/>
            <person name="Baker B.J."/>
        </authorList>
    </citation>
    <scope>NUCLEOTIDE SEQUENCE [LARGE SCALE GENOMIC DNA]</scope>
    <source>
        <strain evidence="10">B36_G15</strain>
    </source>
</reference>
<dbReference type="GO" id="GO:0009103">
    <property type="term" value="P:lipopolysaccharide biosynthetic process"/>
    <property type="evidence" value="ECO:0007669"/>
    <property type="project" value="UniProtKB-ARBA"/>
</dbReference>
<evidence type="ECO:0000313" key="10">
    <source>
        <dbReference type="EMBL" id="RKX69560.1"/>
    </source>
</evidence>
<gene>
    <name evidence="10" type="ORF">DRP53_07850</name>
</gene>
<dbReference type="Pfam" id="PF13231">
    <property type="entry name" value="PMT_2"/>
    <property type="match status" value="1"/>
</dbReference>
<dbReference type="InterPro" id="IPR038731">
    <property type="entry name" value="RgtA/B/C-like"/>
</dbReference>
<feature type="transmembrane region" description="Helical" evidence="8">
    <location>
        <begin position="279"/>
        <end position="300"/>
    </location>
</feature>
<evidence type="ECO:0000256" key="1">
    <source>
        <dbReference type="ARBA" id="ARBA00004651"/>
    </source>
</evidence>
<dbReference type="Proteomes" id="UP000268469">
    <property type="component" value="Unassembled WGS sequence"/>
</dbReference>
<feature type="transmembrane region" description="Helical" evidence="8">
    <location>
        <begin position="21"/>
        <end position="42"/>
    </location>
</feature>
<protein>
    <recommendedName>
        <fullName evidence="9">Glycosyltransferase RgtA/B/C/D-like domain-containing protein</fullName>
    </recommendedName>
</protein>
<name>A0A660SHV2_UNCW3</name>
<keyword evidence="5 8" id="KW-0812">Transmembrane</keyword>
<feature type="domain" description="Glycosyltransferase RgtA/B/C/D-like" evidence="9">
    <location>
        <begin position="91"/>
        <end position="232"/>
    </location>
</feature>
<sequence length="578" mass="65621">MVKELEGSTEKQGGFLKSCMFIVIVLVVCHFIFLLLYFAPAISTPDAQGYFTQAKIIAKEGKTYLETESPVQYVGPHWLGRGDGRYYTTFPPGLPTILAVIYRIFGPKASLLLNPLMASLSLLGLFLVCRSWIGERWGLLAVGFMVANPFANEHALFGDSHTAVGFFLIWGLYFLIRWLREGSGWCSFLAGLFIGIIPSIRYPEILFPVAVGIFVLLNLKTGRSWRSAIYGAVGLCIPISALLVRNSLAFGSFLRTGYSLSGEQSALGIRHLFHHAVPYLIKIMGEGAGPIFALAVMGLASLCRDRNHWREGVMFLLLIVPITLLYMCYYWRVDPQSMRFLLPTFFIYTIAGVWFLSILYEKYPALVGIGSIVLLTINTVWGLPQSILRMGRLKHNNEILARINSVVESEVPPGSIIIAKEGINQHLDFIGRWRLADATILDLPRRRSPQIFSGRRDPAERKQRNLEAKLRYENLSEFEIFDLFSSDVWEWAENGSRVFWIMTEERYDNLRWRLSDHGRFELVKEIRLPIRHVLPPPMDQQKGFMRRGPAGPNQIFDLELTGRPLLLIEWLRDPPTGS</sequence>
<organism evidence="10 11">
    <name type="scientific">candidate division WOR-3 bacterium</name>
    <dbReference type="NCBI Taxonomy" id="2052148"/>
    <lineage>
        <taxon>Bacteria</taxon>
        <taxon>Bacteria division WOR-3</taxon>
    </lineage>
</organism>
<dbReference type="InterPro" id="IPR050297">
    <property type="entry name" value="LipidA_mod_glycosyltrf_83"/>
</dbReference>
<keyword evidence="7 8" id="KW-0472">Membrane</keyword>
<comment type="subcellular location">
    <subcellularLocation>
        <location evidence="1">Cell membrane</location>
        <topology evidence="1">Multi-pass membrane protein</topology>
    </subcellularLocation>
</comment>
<dbReference type="PANTHER" id="PTHR33908:SF11">
    <property type="entry name" value="MEMBRANE PROTEIN"/>
    <property type="match status" value="1"/>
</dbReference>
<evidence type="ECO:0000256" key="3">
    <source>
        <dbReference type="ARBA" id="ARBA00022676"/>
    </source>
</evidence>
<proteinExistence type="predicted"/>
<dbReference type="GO" id="GO:0016763">
    <property type="term" value="F:pentosyltransferase activity"/>
    <property type="evidence" value="ECO:0007669"/>
    <property type="project" value="TreeGrafter"/>
</dbReference>
<evidence type="ECO:0000256" key="5">
    <source>
        <dbReference type="ARBA" id="ARBA00022692"/>
    </source>
</evidence>
<evidence type="ECO:0000256" key="4">
    <source>
        <dbReference type="ARBA" id="ARBA00022679"/>
    </source>
</evidence>
<feature type="transmembrane region" description="Helical" evidence="8">
    <location>
        <begin position="366"/>
        <end position="384"/>
    </location>
</feature>
<keyword evidence="2" id="KW-1003">Cell membrane</keyword>
<feature type="transmembrane region" description="Helical" evidence="8">
    <location>
        <begin position="86"/>
        <end position="105"/>
    </location>
</feature>
<comment type="caution">
    <text evidence="10">The sequence shown here is derived from an EMBL/GenBank/DDBJ whole genome shotgun (WGS) entry which is preliminary data.</text>
</comment>
<dbReference type="PANTHER" id="PTHR33908">
    <property type="entry name" value="MANNOSYLTRANSFERASE YKCB-RELATED"/>
    <property type="match status" value="1"/>
</dbReference>
<evidence type="ECO:0000256" key="7">
    <source>
        <dbReference type="ARBA" id="ARBA00023136"/>
    </source>
</evidence>